<dbReference type="RefSeq" id="XP_002172560.1">
    <property type="nucleotide sequence ID" value="XM_002172524.2"/>
</dbReference>
<feature type="domain" description="Protein kinase" evidence="7">
    <location>
        <begin position="21"/>
        <end position="316"/>
    </location>
</feature>
<keyword evidence="8" id="KW-0808">Transferase</keyword>
<keyword evidence="6" id="KW-0472">Membrane</keyword>
<feature type="transmembrane region" description="Helical" evidence="6">
    <location>
        <begin position="20"/>
        <end position="39"/>
    </location>
</feature>
<evidence type="ECO:0000256" key="3">
    <source>
        <dbReference type="PROSITE-ProRule" id="PRU10141"/>
    </source>
</evidence>
<dbReference type="PROSITE" id="PS00108">
    <property type="entry name" value="PROTEIN_KINASE_ST"/>
    <property type="match status" value="1"/>
</dbReference>
<dbReference type="GO" id="GO:0010506">
    <property type="term" value="P:regulation of autophagy"/>
    <property type="evidence" value="ECO:0007669"/>
    <property type="project" value="InterPro"/>
</dbReference>
<comment type="similarity">
    <text evidence="4">Belongs to the protein kinase superfamily.</text>
</comment>
<keyword evidence="10" id="KW-1185">Reference proteome</keyword>
<dbReference type="PANTHER" id="PTHR24348:SF70">
    <property type="entry name" value="PROTEIN KINASE DOMAIN CONTAINING PROTEIN"/>
    <property type="match status" value="1"/>
</dbReference>
<dbReference type="OrthoDB" id="541276at2759"/>
<dbReference type="Pfam" id="PF00069">
    <property type="entry name" value="Pkinase"/>
    <property type="match status" value="1"/>
</dbReference>
<evidence type="ECO:0000256" key="6">
    <source>
        <dbReference type="SAM" id="Phobius"/>
    </source>
</evidence>
<dbReference type="GO" id="GO:0042308">
    <property type="term" value="P:negative regulation of protein import into nucleus"/>
    <property type="evidence" value="ECO:0007669"/>
    <property type="project" value="EnsemblFungi"/>
</dbReference>
<dbReference type="STRING" id="402676.B6K0B7"/>
<feature type="binding site" evidence="3">
    <location>
        <position position="50"/>
    </location>
    <ligand>
        <name>ATP</name>
        <dbReference type="ChEBI" id="CHEBI:30616"/>
    </ligand>
</feature>
<gene>
    <name evidence="9" type="primary">pat1</name>
    <name evidence="8" type="ORF">SJAG_01311</name>
</gene>
<dbReference type="GO" id="GO:0004674">
    <property type="term" value="F:protein serine/threonine kinase activity"/>
    <property type="evidence" value="ECO:0000318"/>
    <property type="project" value="GO_Central"/>
</dbReference>
<keyword evidence="4" id="KW-0723">Serine/threonine-protein kinase</keyword>
<dbReference type="GO" id="GO:0000122">
    <property type="term" value="P:negative regulation of transcription by RNA polymerase II"/>
    <property type="evidence" value="ECO:0007669"/>
    <property type="project" value="EnsemblFungi"/>
</dbReference>
<organism evidence="8 10">
    <name type="scientific">Schizosaccharomyces japonicus (strain yFS275 / FY16936)</name>
    <name type="common">Fission yeast</name>
    <dbReference type="NCBI Taxonomy" id="402676"/>
    <lineage>
        <taxon>Eukaryota</taxon>
        <taxon>Fungi</taxon>
        <taxon>Dikarya</taxon>
        <taxon>Ascomycota</taxon>
        <taxon>Taphrinomycotina</taxon>
        <taxon>Schizosaccharomycetes</taxon>
        <taxon>Schizosaccharomycetales</taxon>
        <taxon>Schizosaccharomycetaceae</taxon>
        <taxon>Schizosaccharomyces</taxon>
    </lineage>
</organism>
<sequence>MNPALHLRPEDRIGLILGDWLRIVAIIGIGTYGVVYRAVDIYDSSVYAVKTLSKTGLSASQRDQQARELALHAKVQSHTSILSLYRVLDTDDAIHVVLQYCPEGDLFSHITEKNAYAGNDTLIKHVFLQIVDAIEHCHSKGIYHRDLKPENILVDNNSTKVYLADFGLATTESWSMDYGCGSLFYMSPECQQNEQSNSQALQPQPSQQNGSASTPQQKGFSTAANDVWALGIILINLTCQRNPWKRACAQTDGTYRTFLHNPYFLQSILPISYALNTLLNRILDHNPLTRITIPELRVAVENCPAFSRRLRPQPLISERFYAVQKQQQQQYQQSGKKVHIGLPWPPTPQVLQPQSPWAPTSLAQARAPEISTPPLSAAPTATSVYASTPRTPTRLSTAATSLKDISPEAANVYAGPFSRSLNMPQVMPLSPYHQEWHPQLYQQSLNGYSPAACLRRFDV</sequence>
<dbReference type="InterPro" id="IPR008271">
    <property type="entry name" value="Ser/Thr_kinase_AS"/>
</dbReference>
<dbReference type="SUPFAM" id="SSF56112">
    <property type="entry name" value="Protein kinase-like (PK-like)"/>
    <property type="match status" value="1"/>
</dbReference>
<dbReference type="GO" id="GO:0044843">
    <property type="term" value="P:cell cycle G1/S phase transition"/>
    <property type="evidence" value="ECO:0007669"/>
    <property type="project" value="EnsemblFungi"/>
</dbReference>
<dbReference type="InterPro" id="IPR045269">
    <property type="entry name" value="Atg1-like"/>
</dbReference>
<dbReference type="GO" id="GO:0010515">
    <property type="term" value="P:negative regulation of induction of conjugation with cellular fusion"/>
    <property type="evidence" value="ECO:0007669"/>
    <property type="project" value="EnsemblFungi"/>
</dbReference>
<keyword evidence="6" id="KW-1133">Transmembrane helix</keyword>
<dbReference type="InterPro" id="IPR017441">
    <property type="entry name" value="Protein_kinase_ATP_BS"/>
</dbReference>
<dbReference type="CDD" id="cd13993">
    <property type="entry name" value="STKc_Pat1_like"/>
    <property type="match status" value="1"/>
</dbReference>
<keyword evidence="6" id="KW-0812">Transmembrane</keyword>
<evidence type="ECO:0000256" key="2">
    <source>
        <dbReference type="ARBA" id="ARBA00022840"/>
    </source>
</evidence>
<proteinExistence type="inferred from homology"/>
<keyword evidence="2 3" id="KW-0067">ATP-binding</keyword>
<dbReference type="PANTHER" id="PTHR24348">
    <property type="entry name" value="SERINE/THREONINE-PROTEIN KINASE UNC-51-RELATED"/>
    <property type="match status" value="1"/>
</dbReference>
<dbReference type="GO" id="GO:0005634">
    <property type="term" value="C:nucleus"/>
    <property type="evidence" value="ECO:0000318"/>
    <property type="project" value="GO_Central"/>
</dbReference>
<evidence type="ECO:0000256" key="5">
    <source>
        <dbReference type="SAM" id="MobiDB-lite"/>
    </source>
</evidence>
<dbReference type="InterPro" id="IPR000719">
    <property type="entry name" value="Prot_kinase_dom"/>
</dbReference>
<evidence type="ECO:0000313" key="9">
    <source>
        <dbReference type="JaponicusDB" id="SJAG_01311"/>
    </source>
</evidence>
<feature type="region of interest" description="Disordered" evidence="5">
    <location>
        <begin position="194"/>
        <end position="218"/>
    </location>
</feature>
<dbReference type="GeneID" id="7052384"/>
<dbReference type="AlphaFoldDB" id="B6K0B7"/>
<keyword evidence="1 3" id="KW-0547">Nucleotide-binding</keyword>
<dbReference type="GO" id="GO:0110045">
    <property type="term" value="P:negative regulation of cell cycle switching, mitotic to meiotic cell cycle"/>
    <property type="evidence" value="ECO:0007669"/>
    <property type="project" value="EnsemblFungi"/>
</dbReference>
<dbReference type="PROSITE" id="PS50011">
    <property type="entry name" value="PROTEIN_KINASE_DOM"/>
    <property type="match status" value="1"/>
</dbReference>
<dbReference type="PROSITE" id="PS00107">
    <property type="entry name" value="PROTEIN_KINASE_ATP"/>
    <property type="match status" value="1"/>
</dbReference>
<evidence type="ECO:0000256" key="4">
    <source>
        <dbReference type="RuleBase" id="RU000304"/>
    </source>
</evidence>
<dbReference type="GO" id="GO:0005737">
    <property type="term" value="C:cytoplasm"/>
    <property type="evidence" value="ECO:0000318"/>
    <property type="project" value="GO_Central"/>
</dbReference>
<dbReference type="Proteomes" id="UP000001744">
    <property type="component" value="Unassembled WGS sequence"/>
</dbReference>
<dbReference type="SMART" id="SM00220">
    <property type="entry name" value="S_TKc"/>
    <property type="match status" value="1"/>
</dbReference>
<dbReference type="JaponicusDB" id="SJAG_01311">
    <property type="gene designation" value="pat1"/>
</dbReference>
<name>B6K0B7_SCHJY</name>
<dbReference type="GO" id="GO:0005524">
    <property type="term" value="F:ATP binding"/>
    <property type="evidence" value="ECO:0007669"/>
    <property type="project" value="UniProtKB-UniRule"/>
</dbReference>
<protein>
    <submittedName>
        <fullName evidence="8">RAN protein kinase Ran1</fullName>
    </submittedName>
</protein>
<dbReference type="InterPro" id="IPR011009">
    <property type="entry name" value="Kinase-like_dom_sf"/>
</dbReference>
<dbReference type="GO" id="GO:0000086">
    <property type="term" value="P:G2/M transition of mitotic cell cycle"/>
    <property type="evidence" value="ECO:0000318"/>
    <property type="project" value="GO_Central"/>
</dbReference>
<dbReference type="VEuPathDB" id="FungiDB:SJAG_01311"/>
<evidence type="ECO:0000259" key="7">
    <source>
        <dbReference type="PROSITE" id="PS50011"/>
    </source>
</evidence>
<dbReference type="Gene3D" id="1.10.510.10">
    <property type="entry name" value="Transferase(Phosphotransferase) domain 1"/>
    <property type="match status" value="1"/>
</dbReference>
<dbReference type="OMA" id="YNTHNEK"/>
<accession>B6K0B7</accession>
<evidence type="ECO:0000256" key="1">
    <source>
        <dbReference type="ARBA" id="ARBA00022741"/>
    </source>
</evidence>
<reference evidence="8 10" key="1">
    <citation type="journal article" date="2011" name="Science">
        <title>Comparative functional genomics of the fission yeasts.</title>
        <authorList>
            <person name="Rhind N."/>
            <person name="Chen Z."/>
            <person name="Yassour M."/>
            <person name="Thompson D.A."/>
            <person name="Haas B.J."/>
            <person name="Habib N."/>
            <person name="Wapinski I."/>
            <person name="Roy S."/>
            <person name="Lin M.F."/>
            <person name="Heiman D.I."/>
            <person name="Young S.K."/>
            <person name="Furuya K."/>
            <person name="Guo Y."/>
            <person name="Pidoux A."/>
            <person name="Chen H.M."/>
            <person name="Robbertse B."/>
            <person name="Goldberg J.M."/>
            <person name="Aoki K."/>
            <person name="Bayne E.H."/>
            <person name="Berlin A.M."/>
            <person name="Desjardins C.A."/>
            <person name="Dobbs E."/>
            <person name="Dukaj L."/>
            <person name="Fan L."/>
            <person name="FitzGerald M.G."/>
            <person name="French C."/>
            <person name="Gujja S."/>
            <person name="Hansen K."/>
            <person name="Keifenheim D."/>
            <person name="Levin J.Z."/>
            <person name="Mosher R.A."/>
            <person name="Mueller C.A."/>
            <person name="Pfiffner J."/>
            <person name="Priest M."/>
            <person name="Russ C."/>
            <person name="Smialowska A."/>
            <person name="Swoboda P."/>
            <person name="Sykes S.M."/>
            <person name="Vaughn M."/>
            <person name="Vengrova S."/>
            <person name="Yoder R."/>
            <person name="Zeng Q."/>
            <person name="Allshire R."/>
            <person name="Baulcombe D."/>
            <person name="Birren B.W."/>
            <person name="Brown W."/>
            <person name="Ekwall K."/>
            <person name="Kellis M."/>
            <person name="Leatherwood J."/>
            <person name="Levin H."/>
            <person name="Margalit H."/>
            <person name="Martienssen R."/>
            <person name="Nieduszynski C.A."/>
            <person name="Spatafora J.W."/>
            <person name="Friedman N."/>
            <person name="Dalgaard J.Z."/>
            <person name="Baumann P."/>
            <person name="Niki H."/>
            <person name="Regev A."/>
            <person name="Nusbaum C."/>
        </authorList>
    </citation>
    <scope>NUCLEOTIDE SEQUENCE [LARGE SCALE GENOMIC DNA]</scope>
    <source>
        <strain evidence="10">yFS275 / FY16936</strain>
    </source>
</reference>
<keyword evidence="8" id="KW-0418">Kinase</keyword>
<evidence type="ECO:0000313" key="10">
    <source>
        <dbReference type="Proteomes" id="UP000001744"/>
    </source>
</evidence>
<dbReference type="eggNOG" id="KOG0583">
    <property type="taxonomic scope" value="Eukaryota"/>
</dbReference>
<dbReference type="EMBL" id="KE651168">
    <property type="protein sequence ID" value="EEB06267.1"/>
    <property type="molecule type" value="Genomic_DNA"/>
</dbReference>
<evidence type="ECO:0000313" key="8">
    <source>
        <dbReference type="EMBL" id="EEB06267.1"/>
    </source>
</evidence>
<dbReference type="HOGENOM" id="CLU_000288_172_3_1"/>